<sequence length="345" mass="38357">MDRDRNHVISAGYIRNWTVDDVVECELVDGGQRLKLPPSQVGVRKKFYAASPSPDGSRPAAVAETERGAIETRALPLIRQLGQRWPLTDAGERAWVALWIAMILCASPRQRGEIPGMVGRFLDEMEREAPLLAWLTRAGRQELREADFELDSMFDAVSTVASIIGQMHWALLRFSRPELVSSDHPITQAAWSRTDAGGHVDVSLLGSLEVRVPLDPRDALLLTWADADDRVPGHDAPRHQLAAFNHGAWAQAETHRFWRPGTTPRGIDARPVAVSAASFPAYDIRNSARLDATTAWLQTRTLDRARGVEDRAVVTAWMTQTTEGLKHSFVRHEGEHAQVLSSYSL</sequence>
<dbReference type="InterPro" id="IPR025332">
    <property type="entry name" value="DUF4238"/>
</dbReference>
<dbReference type="Proteomes" id="UP001162834">
    <property type="component" value="Chromosome"/>
</dbReference>
<protein>
    <recommendedName>
        <fullName evidence="3">DUF4238 domain-containing protein</fullName>
    </recommendedName>
</protein>
<accession>A0A9E6XXA3</accession>
<dbReference type="KEGG" id="sbae:DSM104329_02509"/>
<dbReference type="RefSeq" id="WP_259315786.1">
    <property type="nucleotide sequence ID" value="NZ_CP087164.1"/>
</dbReference>
<evidence type="ECO:0000313" key="1">
    <source>
        <dbReference type="EMBL" id="UGS36109.1"/>
    </source>
</evidence>
<evidence type="ECO:0000313" key="2">
    <source>
        <dbReference type="Proteomes" id="UP001162834"/>
    </source>
</evidence>
<dbReference type="AlphaFoldDB" id="A0A9E6XXA3"/>
<name>A0A9E6XXA3_9ACTN</name>
<evidence type="ECO:0008006" key="3">
    <source>
        <dbReference type="Google" id="ProtNLM"/>
    </source>
</evidence>
<keyword evidence="2" id="KW-1185">Reference proteome</keyword>
<reference evidence="1" key="1">
    <citation type="journal article" date="2022" name="Int. J. Syst. Evol. Microbiol.">
        <title>Pseudomonas aegrilactucae sp. nov. and Pseudomonas morbosilactucae sp. nov., pathogens causing bacterial rot of lettuce in Japan.</title>
        <authorList>
            <person name="Sawada H."/>
            <person name="Fujikawa T."/>
            <person name="Satou M."/>
        </authorList>
    </citation>
    <scope>NUCLEOTIDE SEQUENCE</scope>
    <source>
        <strain evidence="1">0166_1</strain>
    </source>
</reference>
<proteinExistence type="predicted"/>
<dbReference type="Pfam" id="PF14022">
    <property type="entry name" value="DUF4238"/>
    <property type="match status" value="1"/>
</dbReference>
<organism evidence="1 2">
    <name type="scientific">Capillimicrobium parvum</name>
    <dbReference type="NCBI Taxonomy" id="2884022"/>
    <lineage>
        <taxon>Bacteria</taxon>
        <taxon>Bacillati</taxon>
        <taxon>Actinomycetota</taxon>
        <taxon>Thermoleophilia</taxon>
        <taxon>Solirubrobacterales</taxon>
        <taxon>Capillimicrobiaceae</taxon>
        <taxon>Capillimicrobium</taxon>
    </lineage>
</organism>
<dbReference type="EMBL" id="CP087164">
    <property type="protein sequence ID" value="UGS36109.1"/>
    <property type="molecule type" value="Genomic_DNA"/>
</dbReference>
<gene>
    <name evidence="1" type="ORF">DSM104329_02509</name>
</gene>